<evidence type="ECO:0000313" key="2">
    <source>
        <dbReference type="Proteomes" id="UP000813461"/>
    </source>
</evidence>
<dbReference type="AlphaFoldDB" id="A0A8K0RJZ3"/>
<proteinExistence type="predicted"/>
<evidence type="ECO:0000313" key="1">
    <source>
        <dbReference type="EMBL" id="KAH7094623.1"/>
    </source>
</evidence>
<dbReference type="OrthoDB" id="10656827at2759"/>
<reference evidence="1" key="1">
    <citation type="journal article" date="2021" name="Nat. Commun.">
        <title>Genetic determinants of endophytism in the Arabidopsis root mycobiome.</title>
        <authorList>
            <person name="Mesny F."/>
            <person name="Miyauchi S."/>
            <person name="Thiergart T."/>
            <person name="Pickel B."/>
            <person name="Atanasova L."/>
            <person name="Karlsson M."/>
            <person name="Huettel B."/>
            <person name="Barry K.W."/>
            <person name="Haridas S."/>
            <person name="Chen C."/>
            <person name="Bauer D."/>
            <person name="Andreopoulos W."/>
            <person name="Pangilinan J."/>
            <person name="LaButti K."/>
            <person name="Riley R."/>
            <person name="Lipzen A."/>
            <person name="Clum A."/>
            <person name="Drula E."/>
            <person name="Henrissat B."/>
            <person name="Kohler A."/>
            <person name="Grigoriev I.V."/>
            <person name="Martin F.M."/>
            <person name="Hacquard S."/>
        </authorList>
    </citation>
    <scope>NUCLEOTIDE SEQUENCE</scope>
    <source>
        <strain evidence="1">MPI-SDFR-AT-0120</strain>
    </source>
</reference>
<accession>A0A8K0RJZ3</accession>
<dbReference type="Proteomes" id="UP000813461">
    <property type="component" value="Unassembled WGS sequence"/>
</dbReference>
<sequence>MSSFSILPEWSHDEQRNQCKSYIEANLVKCGLEKEAVSILPITAIKELATYSNIILVIAKDPGLSALDERGRHNYAKNIHEYCPRLFVACMYAETNMPLLCNMWNLSAPDHKLPLAAKLTIEPELKEVYKKFFNIQDIFCAPVFKLGNYNQGVAKKCMAPCMQISGPDELGQFTMSFHPAHIVEHQGDDPGSYTGKSDFQCVKYTSREAAQMYTERWSRGKFGFMCEGEYFFLYE</sequence>
<name>A0A8K0RJZ3_9PLEO</name>
<keyword evidence="2" id="KW-1185">Reference proteome</keyword>
<comment type="caution">
    <text evidence="1">The sequence shown here is derived from an EMBL/GenBank/DDBJ whole genome shotgun (WGS) entry which is preliminary data.</text>
</comment>
<organism evidence="1 2">
    <name type="scientific">Paraphoma chrysanthemicola</name>
    <dbReference type="NCBI Taxonomy" id="798071"/>
    <lineage>
        <taxon>Eukaryota</taxon>
        <taxon>Fungi</taxon>
        <taxon>Dikarya</taxon>
        <taxon>Ascomycota</taxon>
        <taxon>Pezizomycotina</taxon>
        <taxon>Dothideomycetes</taxon>
        <taxon>Pleosporomycetidae</taxon>
        <taxon>Pleosporales</taxon>
        <taxon>Pleosporineae</taxon>
        <taxon>Phaeosphaeriaceae</taxon>
        <taxon>Paraphoma</taxon>
    </lineage>
</organism>
<protein>
    <submittedName>
        <fullName evidence="1">Uncharacterized protein</fullName>
    </submittedName>
</protein>
<dbReference type="EMBL" id="JAGMVJ010000001">
    <property type="protein sequence ID" value="KAH7094623.1"/>
    <property type="molecule type" value="Genomic_DNA"/>
</dbReference>
<gene>
    <name evidence="1" type="ORF">FB567DRAFT_543054</name>
</gene>